<dbReference type="AlphaFoldDB" id="A0A7X0H6A4"/>
<dbReference type="InterPro" id="IPR001406">
    <property type="entry name" value="PsdUridine_synth_TruA"/>
</dbReference>
<evidence type="ECO:0000256" key="1">
    <source>
        <dbReference type="ARBA" id="ARBA00009375"/>
    </source>
</evidence>
<dbReference type="HAMAP" id="MF_00171">
    <property type="entry name" value="TruA"/>
    <property type="match status" value="1"/>
</dbReference>
<dbReference type="PIRSF" id="PIRSF001430">
    <property type="entry name" value="tRNA_psdUrid_synth"/>
    <property type="match status" value="1"/>
</dbReference>
<dbReference type="EMBL" id="JACHGY010000001">
    <property type="protein sequence ID" value="MBB6428605.1"/>
    <property type="molecule type" value="Genomic_DNA"/>
</dbReference>
<dbReference type="SUPFAM" id="SSF55120">
    <property type="entry name" value="Pseudouridine synthase"/>
    <property type="match status" value="1"/>
</dbReference>
<dbReference type="RefSeq" id="WP_184675894.1">
    <property type="nucleotide sequence ID" value="NZ_JACHGY010000001.1"/>
</dbReference>
<evidence type="ECO:0000259" key="8">
    <source>
        <dbReference type="Pfam" id="PF01416"/>
    </source>
</evidence>
<evidence type="ECO:0000256" key="3">
    <source>
        <dbReference type="ARBA" id="ARBA00023235"/>
    </source>
</evidence>
<keyword evidence="3 4" id="KW-0413">Isomerase</keyword>
<dbReference type="Gene3D" id="3.30.70.660">
    <property type="entry name" value="Pseudouridine synthase I, catalytic domain, C-terminal subdomain"/>
    <property type="match status" value="1"/>
</dbReference>
<dbReference type="PANTHER" id="PTHR11142">
    <property type="entry name" value="PSEUDOURIDYLATE SYNTHASE"/>
    <property type="match status" value="1"/>
</dbReference>
<evidence type="ECO:0000256" key="7">
    <source>
        <dbReference type="RuleBase" id="RU003792"/>
    </source>
</evidence>
<sequence length="281" mass="31302">MQTRRYKLTVAYDGSAFHGWQKQQPPDQEWPRTVQGELEAAMMQVLRQPSEVFDLLGASRTDTGVHAVGQVCHFSSDTTIPVERLSRAINSRLPKDIDVRHAEVVHDEFDAIRDATDKQYRYRIYNTRHRPLGIRHLVHHEWADIDVASMQDAARRLIGTHDVEGFAAAAHGRTTTVRTIHNCHVEEHPLSVGSGESTALSNADLPNGAHVTSAGREIHVVISGSGFLYNMVRIVAGTLLDVGMGRMPPERIDEILVTQNRQIAGPTLPPNGLCLEWVKYG</sequence>
<dbReference type="FunFam" id="3.30.70.580:FF:000001">
    <property type="entry name" value="tRNA pseudouridine synthase A"/>
    <property type="match status" value="1"/>
</dbReference>
<evidence type="ECO:0000313" key="10">
    <source>
        <dbReference type="Proteomes" id="UP000541810"/>
    </source>
</evidence>
<keyword evidence="2 4" id="KW-0819">tRNA processing</keyword>
<dbReference type="InterPro" id="IPR020094">
    <property type="entry name" value="TruA/RsuA/RluB/E/F_N"/>
</dbReference>
<comment type="caution">
    <text evidence="9">The sequence shown here is derived from an EMBL/GenBank/DDBJ whole genome shotgun (WGS) entry which is preliminary data.</text>
</comment>
<accession>A0A7X0H6A4</accession>
<evidence type="ECO:0000256" key="5">
    <source>
        <dbReference type="PIRSR" id="PIRSR001430-1"/>
    </source>
</evidence>
<comment type="subunit">
    <text evidence="4">Homodimer.</text>
</comment>
<protein>
    <recommendedName>
        <fullName evidence="4">tRNA pseudouridine synthase A</fullName>
        <ecNumber evidence="4">5.4.99.12</ecNumber>
    </recommendedName>
    <alternativeName>
        <fullName evidence="4">tRNA pseudouridine(38-40) synthase</fullName>
    </alternativeName>
    <alternativeName>
        <fullName evidence="4">tRNA pseudouridylate synthase I</fullName>
    </alternativeName>
    <alternativeName>
        <fullName evidence="4">tRNA-uridine isomerase I</fullName>
    </alternativeName>
</protein>
<feature type="domain" description="Pseudouridine synthase I TruA alpha/beta" evidence="8">
    <location>
        <begin position="10"/>
        <end position="107"/>
    </location>
</feature>
<comment type="similarity">
    <text evidence="1 4 7">Belongs to the tRNA pseudouridine synthase TruA family.</text>
</comment>
<dbReference type="GO" id="GO:0003723">
    <property type="term" value="F:RNA binding"/>
    <property type="evidence" value="ECO:0007669"/>
    <property type="project" value="InterPro"/>
</dbReference>
<dbReference type="PANTHER" id="PTHR11142:SF0">
    <property type="entry name" value="TRNA PSEUDOURIDINE SYNTHASE-LIKE 1"/>
    <property type="match status" value="1"/>
</dbReference>
<evidence type="ECO:0000256" key="2">
    <source>
        <dbReference type="ARBA" id="ARBA00022694"/>
    </source>
</evidence>
<dbReference type="Gene3D" id="3.30.70.580">
    <property type="entry name" value="Pseudouridine synthase I, catalytic domain, N-terminal subdomain"/>
    <property type="match status" value="1"/>
</dbReference>
<feature type="active site" description="Nucleophile" evidence="4 5">
    <location>
        <position position="62"/>
    </location>
</feature>
<name>A0A7X0H6A4_9BACT</name>
<comment type="catalytic activity">
    <reaction evidence="4 7">
        <text>uridine(38/39/40) in tRNA = pseudouridine(38/39/40) in tRNA</text>
        <dbReference type="Rhea" id="RHEA:22376"/>
        <dbReference type="Rhea" id="RHEA-COMP:10085"/>
        <dbReference type="Rhea" id="RHEA-COMP:10087"/>
        <dbReference type="ChEBI" id="CHEBI:65314"/>
        <dbReference type="ChEBI" id="CHEBI:65315"/>
        <dbReference type="EC" id="5.4.99.12"/>
    </reaction>
</comment>
<feature type="domain" description="Pseudouridine synthase I TruA alpha/beta" evidence="8">
    <location>
        <begin position="153"/>
        <end position="280"/>
    </location>
</feature>
<dbReference type="NCBIfam" id="TIGR00071">
    <property type="entry name" value="hisT_truA"/>
    <property type="match status" value="1"/>
</dbReference>
<dbReference type="EC" id="5.4.99.12" evidence="4"/>
<dbReference type="InterPro" id="IPR020103">
    <property type="entry name" value="PsdUridine_synth_cat_dom_sf"/>
</dbReference>
<dbReference type="Proteomes" id="UP000541810">
    <property type="component" value="Unassembled WGS sequence"/>
</dbReference>
<proteinExistence type="inferred from homology"/>
<feature type="binding site" evidence="4 6">
    <location>
        <position position="120"/>
    </location>
    <ligand>
        <name>substrate</name>
    </ligand>
</feature>
<comment type="function">
    <text evidence="4">Formation of pseudouridine at positions 38, 39 and 40 in the anticodon stem and loop of transfer RNAs.</text>
</comment>
<evidence type="ECO:0000256" key="6">
    <source>
        <dbReference type="PIRSR" id="PIRSR001430-2"/>
    </source>
</evidence>
<keyword evidence="10" id="KW-1185">Reference proteome</keyword>
<gene>
    <name evidence="4" type="primary">truA</name>
    <name evidence="9" type="ORF">HNQ40_000411</name>
</gene>
<dbReference type="CDD" id="cd02570">
    <property type="entry name" value="PseudoU_synth_EcTruA"/>
    <property type="match status" value="1"/>
</dbReference>
<organism evidence="9 10">
    <name type="scientific">Algisphaera agarilytica</name>
    <dbReference type="NCBI Taxonomy" id="1385975"/>
    <lineage>
        <taxon>Bacteria</taxon>
        <taxon>Pseudomonadati</taxon>
        <taxon>Planctomycetota</taxon>
        <taxon>Phycisphaerae</taxon>
        <taxon>Phycisphaerales</taxon>
        <taxon>Phycisphaeraceae</taxon>
        <taxon>Algisphaera</taxon>
    </lineage>
</organism>
<dbReference type="GO" id="GO:0031119">
    <property type="term" value="P:tRNA pseudouridine synthesis"/>
    <property type="evidence" value="ECO:0007669"/>
    <property type="project" value="UniProtKB-UniRule"/>
</dbReference>
<dbReference type="GO" id="GO:0160147">
    <property type="term" value="F:tRNA pseudouridine(38-40) synthase activity"/>
    <property type="evidence" value="ECO:0007669"/>
    <property type="project" value="UniProtKB-EC"/>
</dbReference>
<dbReference type="InterPro" id="IPR020097">
    <property type="entry name" value="PsdUridine_synth_TruA_a/b_dom"/>
</dbReference>
<reference evidence="9 10" key="1">
    <citation type="submission" date="2020-08" db="EMBL/GenBank/DDBJ databases">
        <title>Genomic Encyclopedia of Type Strains, Phase IV (KMG-IV): sequencing the most valuable type-strain genomes for metagenomic binning, comparative biology and taxonomic classification.</title>
        <authorList>
            <person name="Goeker M."/>
        </authorList>
    </citation>
    <scope>NUCLEOTIDE SEQUENCE [LARGE SCALE GENOMIC DNA]</scope>
    <source>
        <strain evidence="9 10">DSM 103725</strain>
    </source>
</reference>
<dbReference type="InterPro" id="IPR020095">
    <property type="entry name" value="PsdUridine_synth_TruA_C"/>
</dbReference>
<comment type="caution">
    <text evidence="4">Lacks conserved residue(s) required for the propagation of feature annotation.</text>
</comment>
<dbReference type="Pfam" id="PF01416">
    <property type="entry name" value="PseudoU_synth_1"/>
    <property type="match status" value="2"/>
</dbReference>
<evidence type="ECO:0000313" key="9">
    <source>
        <dbReference type="EMBL" id="MBB6428605.1"/>
    </source>
</evidence>
<evidence type="ECO:0000256" key="4">
    <source>
        <dbReference type="HAMAP-Rule" id="MF_00171"/>
    </source>
</evidence>